<accession>A0A644VLI2</accession>
<protein>
    <submittedName>
        <fullName evidence="3">Uncharacterized protein</fullName>
    </submittedName>
</protein>
<dbReference type="AlphaFoldDB" id="A0A644VLI2"/>
<evidence type="ECO:0000256" key="2">
    <source>
        <dbReference type="SAM" id="MobiDB-lite"/>
    </source>
</evidence>
<gene>
    <name evidence="3" type="ORF">SDC9_38131</name>
</gene>
<reference evidence="3" key="1">
    <citation type="submission" date="2019-08" db="EMBL/GenBank/DDBJ databases">
        <authorList>
            <person name="Kucharzyk K."/>
            <person name="Murdoch R.W."/>
            <person name="Higgins S."/>
            <person name="Loffler F."/>
        </authorList>
    </citation>
    <scope>NUCLEOTIDE SEQUENCE</scope>
</reference>
<dbReference type="EMBL" id="VSSQ01000346">
    <property type="protein sequence ID" value="MPL92040.1"/>
    <property type="molecule type" value="Genomic_DNA"/>
</dbReference>
<sequence length="257" mass="29483">MGRRRYTPIGKFPAYDNLYGALKQKSPILNVTEYSLSEDSLKIGNAEGIKTLLVEREGSKNGEYFDPTFGGTWREAKLTSVNRQLEAIEEEFKKVKQTARNLGSRIPENMPPELFTRKLELEAKLDILLEECDTLRKLQNEFRGREEKERNDRVLKYGPVGWGQGEPLRMLDGQNISANGEGELFIDDTRSPYNGMKVVDYRERIMMPFLTEQRKRKSPWLSPMTVKRENLPPWPEDLPRPAASVADSSLVEKDAIS</sequence>
<name>A0A644VLI2_9ZZZZ</name>
<keyword evidence="1" id="KW-0175">Coiled coil</keyword>
<evidence type="ECO:0000313" key="3">
    <source>
        <dbReference type="EMBL" id="MPL92040.1"/>
    </source>
</evidence>
<feature type="coiled-coil region" evidence="1">
    <location>
        <begin position="78"/>
        <end position="138"/>
    </location>
</feature>
<organism evidence="3">
    <name type="scientific">bioreactor metagenome</name>
    <dbReference type="NCBI Taxonomy" id="1076179"/>
    <lineage>
        <taxon>unclassified sequences</taxon>
        <taxon>metagenomes</taxon>
        <taxon>ecological metagenomes</taxon>
    </lineage>
</organism>
<evidence type="ECO:0000256" key="1">
    <source>
        <dbReference type="SAM" id="Coils"/>
    </source>
</evidence>
<comment type="caution">
    <text evidence="3">The sequence shown here is derived from an EMBL/GenBank/DDBJ whole genome shotgun (WGS) entry which is preliminary data.</text>
</comment>
<proteinExistence type="predicted"/>
<feature type="region of interest" description="Disordered" evidence="2">
    <location>
        <begin position="216"/>
        <end position="257"/>
    </location>
</feature>